<accession>U2KYX1</accession>
<dbReference type="EMBL" id="AWVF01000017">
    <property type="protein sequence ID" value="ERJ97492.1"/>
    <property type="molecule type" value="Genomic_DNA"/>
</dbReference>
<gene>
    <name evidence="1" type="ORF">RUMCAL_00125</name>
</gene>
<organism evidence="1 2">
    <name type="scientific">Ruminococcus callidus ATCC 27760</name>
    <dbReference type="NCBI Taxonomy" id="411473"/>
    <lineage>
        <taxon>Bacteria</taxon>
        <taxon>Bacillati</taxon>
        <taxon>Bacillota</taxon>
        <taxon>Clostridia</taxon>
        <taxon>Eubacteriales</taxon>
        <taxon>Oscillospiraceae</taxon>
        <taxon>Ruminococcus</taxon>
    </lineage>
</organism>
<dbReference type="HOGENOM" id="CLU_2371073_0_0_9"/>
<evidence type="ECO:0000313" key="2">
    <source>
        <dbReference type="Proteomes" id="UP000016662"/>
    </source>
</evidence>
<keyword evidence="2" id="KW-1185">Reference proteome</keyword>
<evidence type="ECO:0000313" key="1">
    <source>
        <dbReference type="EMBL" id="ERJ97492.1"/>
    </source>
</evidence>
<dbReference type="AlphaFoldDB" id="U2KYX1"/>
<sequence>MDSTAFLTYCSCNVSASFHFAEKSGKTLQKALLSTLCDVVFFPVFSQNFDKTRGFSAFSFSRRNVILVDRERVSAAKCSTAQRKRFYLPEQEHTK</sequence>
<dbReference type="Proteomes" id="UP000016662">
    <property type="component" value="Unassembled WGS sequence"/>
</dbReference>
<name>U2KYX1_9FIRM</name>
<reference evidence="1 2" key="1">
    <citation type="submission" date="2013-07" db="EMBL/GenBank/DDBJ databases">
        <authorList>
            <person name="Weinstock G."/>
            <person name="Sodergren E."/>
            <person name="Wylie T."/>
            <person name="Fulton L."/>
            <person name="Fulton R."/>
            <person name="Fronick C."/>
            <person name="O'Laughlin M."/>
            <person name="Godfrey J."/>
            <person name="Miner T."/>
            <person name="Herter B."/>
            <person name="Appelbaum E."/>
            <person name="Cordes M."/>
            <person name="Lek S."/>
            <person name="Wollam A."/>
            <person name="Pepin K.H."/>
            <person name="Palsikar V.B."/>
            <person name="Mitreva M."/>
            <person name="Wilson R.K."/>
        </authorList>
    </citation>
    <scope>NUCLEOTIDE SEQUENCE [LARGE SCALE GENOMIC DNA]</scope>
    <source>
        <strain evidence="1 2">ATCC 27760</strain>
    </source>
</reference>
<proteinExistence type="predicted"/>
<dbReference type="STRING" id="411473.RUMCAL_00125"/>
<protein>
    <submittedName>
        <fullName evidence="1">Uncharacterized protein</fullName>
    </submittedName>
</protein>
<comment type="caution">
    <text evidence="1">The sequence shown here is derived from an EMBL/GenBank/DDBJ whole genome shotgun (WGS) entry which is preliminary data.</text>
</comment>
<dbReference type="PATRIC" id="fig|411473.3.peg.103"/>